<proteinExistence type="predicted"/>
<evidence type="ECO:0000313" key="1">
    <source>
        <dbReference type="EMBL" id="MEI4280925.1"/>
    </source>
</evidence>
<dbReference type="EMBL" id="JBAPLV010000032">
    <property type="protein sequence ID" value="MEI4280925.1"/>
    <property type="molecule type" value="Genomic_DNA"/>
</dbReference>
<evidence type="ECO:0000313" key="2">
    <source>
        <dbReference type="Proteomes" id="UP001373496"/>
    </source>
</evidence>
<name>A0ABU8EBB9_9ACTN</name>
<organism evidence="1 2">
    <name type="scientific">Klenkia terrae</name>
    <dbReference type="NCBI Taxonomy" id="1052259"/>
    <lineage>
        <taxon>Bacteria</taxon>
        <taxon>Bacillati</taxon>
        <taxon>Actinomycetota</taxon>
        <taxon>Actinomycetes</taxon>
        <taxon>Geodermatophilales</taxon>
        <taxon>Geodermatophilaceae</taxon>
        <taxon>Klenkia</taxon>
    </lineage>
</organism>
<dbReference type="RefSeq" id="WP_225232096.1">
    <property type="nucleotide sequence ID" value="NZ_JBAPLV010000032.1"/>
</dbReference>
<keyword evidence="2" id="KW-1185">Reference proteome</keyword>
<gene>
    <name evidence="1" type="ORF">UXQ13_20785</name>
</gene>
<dbReference type="Proteomes" id="UP001373496">
    <property type="component" value="Unassembled WGS sequence"/>
</dbReference>
<protein>
    <recommendedName>
        <fullName evidence="3">4Fe-4S Wbl-type domain-containing protein</fullName>
    </recommendedName>
</protein>
<sequence length="58" mass="6348">MTSTPTRRPRPELDLVAESDCACGPRCTLTAACLETALADDRFGIWVRESRPALRLAS</sequence>
<reference evidence="1 2" key="1">
    <citation type="submission" date="2024-03" db="EMBL/GenBank/DDBJ databases">
        <title>Draft genome sequence of Klenkia terrae.</title>
        <authorList>
            <person name="Duangmal K."/>
            <person name="Chantavorakit T."/>
        </authorList>
    </citation>
    <scope>NUCLEOTIDE SEQUENCE [LARGE SCALE GENOMIC DNA]</scope>
    <source>
        <strain evidence="1 2">JCM 17786</strain>
    </source>
</reference>
<evidence type="ECO:0008006" key="3">
    <source>
        <dbReference type="Google" id="ProtNLM"/>
    </source>
</evidence>
<comment type="caution">
    <text evidence="1">The sequence shown here is derived from an EMBL/GenBank/DDBJ whole genome shotgun (WGS) entry which is preliminary data.</text>
</comment>
<accession>A0ABU8EBB9</accession>